<sequence>MWNLWVSHSPTFTPCGTCGCHVLLRLHHVEPVGVTFSYVYTMWNQWVSHSPTPTPCGTCGCHILLRLHHVEHVGVTFPLRA</sequence>
<dbReference type="EMBL" id="BLXT01004326">
    <property type="protein sequence ID" value="GFO11698.1"/>
    <property type="molecule type" value="Genomic_DNA"/>
</dbReference>
<organism evidence="1 2">
    <name type="scientific">Plakobranchus ocellatus</name>
    <dbReference type="NCBI Taxonomy" id="259542"/>
    <lineage>
        <taxon>Eukaryota</taxon>
        <taxon>Metazoa</taxon>
        <taxon>Spiralia</taxon>
        <taxon>Lophotrochozoa</taxon>
        <taxon>Mollusca</taxon>
        <taxon>Gastropoda</taxon>
        <taxon>Heterobranchia</taxon>
        <taxon>Euthyneura</taxon>
        <taxon>Panpulmonata</taxon>
        <taxon>Sacoglossa</taxon>
        <taxon>Placobranchoidea</taxon>
        <taxon>Plakobranchidae</taxon>
        <taxon>Plakobranchus</taxon>
    </lineage>
</organism>
<proteinExistence type="predicted"/>
<comment type="caution">
    <text evidence="1">The sequence shown here is derived from an EMBL/GenBank/DDBJ whole genome shotgun (WGS) entry which is preliminary data.</text>
</comment>
<gene>
    <name evidence="1" type="ORF">PoB_003820300</name>
</gene>
<name>A0AAV4AYX6_9GAST</name>
<dbReference type="AlphaFoldDB" id="A0AAV4AYX6"/>
<keyword evidence="2" id="KW-1185">Reference proteome</keyword>
<evidence type="ECO:0000313" key="2">
    <source>
        <dbReference type="Proteomes" id="UP000735302"/>
    </source>
</evidence>
<dbReference type="Proteomes" id="UP000735302">
    <property type="component" value="Unassembled WGS sequence"/>
</dbReference>
<protein>
    <submittedName>
        <fullName evidence="1">Uncharacterized protein</fullName>
    </submittedName>
</protein>
<evidence type="ECO:0000313" key="1">
    <source>
        <dbReference type="EMBL" id="GFO11698.1"/>
    </source>
</evidence>
<accession>A0AAV4AYX6</accession>
<reference evidence="1 2" key="1">
    <citation type="journal article" date="2021" name="Elife">
        <title>Chloroplast acquisition without the gene transfer in kleptoplastic sea slugs, Plakobranchus ocellatus.</title>
        <authorList>
            <person name="Maeda T."/>
            <person name="Takahashi S."/>
            <person name="Yoshida T."/>
            <person name="Shimamura S."/>
            <person name="Takaki Y."/>
            <person name="Nagai Y."/>
            <person name="Toyoda A."/>
            <person name="Suzuki Y."/>
            <person name="Arimoto A."/>
            <person name="Ishii H."/>
            <person name="Satoh N."/>
            <person name="Nishiyama T."/>
            <person name="Hasebe M."/>
            <person name="Maruyama T."/>
            <person name="Minagawa J."/>
            <person name="Obokata J."/>
            <person name="Shigenobu S."/>
        </authorList>
    </citation>
    <scope>NUCLEOTIDE SEQUENCE [LARGE SCALE GENOMIC DNA]</scope>
</reference>